<evidence type="ECO:0000313" key="2">
    <source>
        <dbReference type="EMBL" id="QJA66115.1"/>
    </source>
</evidence>
<evidence type="ECO:0000313" key="3">
    <source>
        <dbReference type="EMBL" id="QJH93936.1"/>
    </source>
</evidence>
<dbReference type="EMBL" id="MT145196">
    <property type="protein sequence ID" value="QJI05242.1"/>
    <property type="molecule type" value="Genomic_DNA"/>
</dbReference>
<dbReference type="EMBL" id="MT141549">
    <property type="protein sequence ID" value="QJA66115.1"/>
    <property type="molecule type" value="Genomic_DNA"/>
</dbReference>
<name>A0A6H1ZER4_9ZZZZ</name>
<protein>
    <submittedName>
        <fullName evidence="1">Uncharacterized protein</fullName>
    </submittedName>
</protein>
<accession>A0A6H1ZER4</accession>
<reference evidence="1" key="1">
    <citation type="submission" date="2020-03" db="EMBL/GenBank/DDBJ databases">
        <title>The deep terrestrial virosphere.</title>
        <authorList>
            <person name="Holmfeldt K."/>
            <person name="Nilsson E."/>
            <person name="Simone D."/>
            <person name="Lopez-Fernandez M."/>
            <person name="Wu X."/>
            <person name="de Brujin I."/>
            <person name="Lundin D."/>
            <person name="Andersson A."/>
            <person name="Bertilsson S."/>
            <person name="Dopson M."/>
        </authorList>
    </citation>
    <scope>NUCLEOTIDE SEQUENCE</scope>
    <source>
        <strain evidence="4">MM415A00138</strain>
        <strain evidence="2">MM415B00361</strain>
        <strain evidence="1">TM448A00273</strain>
        <strain evidence="3">TM448B00155</strain>
    </source>
</reference>
<dbReference type="EMBL" id="MT144593">
    <property type="protein sequence ID" value="QJH93936.1"/>
    <property type="molecule type" value="Genomic_DNA"/>
</dbReference>
<dbReference type="EMBL" id="MT143995">
    <property type="protein sequence ID" value="QJA45680.1"/>
    <property type="molecule type" value="Genomic_DNA"/>
</dbReference>
<organism evidence="1">
    <name type="scientific">viral metagenome</name>
    <dbReference type="NCBI Taxonomy" id="1070528"/>
    <lineage>
        <taxon>unclassified sequences</taxon>
        <taxon>metagenomes</taxon>
        <taxon>organismal metagenomes</taxon>
    </lineage>
</organism>
<evidence type="ECO:0000313" key="4">
    <source>
        <dbReference type="EMBL" id="QJI05242.1"/>
    </source>
</evidence>
<proteinExistence type="predicted"/>
<dbReference type="AlphaFoldDB" id="A0A6H1ZER4"/>
<evidence type="ECO:0000313" key="1">
    <source>
        <dbReference type="EMBL" id="QJA45680.1"/>
    </source>
</evidence>
<gene>
    <name evidence="4" type="ORF">MM415A00138_0055</name>
    <name evidence="2" type="ORF">MM415B00361_0035</name>
    <name evidence="1" type="ORF">TM448A00273_0006</name>
    <name evidence="3" type="ORF">TM448B00155_0052</name>
</gene>
<sequence length="82" mass="8951">MVLKQGVFDQHGILHQHFPGDCCLCRTESEIAALRSKLAAAEKRVAALEGVLQYTIKGAVQSIENRARGVVESIDAALMEEE</sequence>